<dbReference type="PROSITE" id="PS51186">
    <property type="entry name" value="GNAT"/>
    <property type="match status" value="1"/>
</dbReference>
<evidence type="ECO:0000259" key="1">
    <source>
        <dbReference type="PROSITE" id="PS51186"/>
    </source>
</evidence>
<proteinExistence type="predicted"/>
<organism evidence="2">
    <name type="scientific">freshwater metagenome</name>
    <dbReference type="NCBI Taxonomy" id="449393"/>
    <lineage>
        <taxon>unclassified sequences</taxon>
        <taxon>metagenomes</taxon>
        <taxon>ecological metagenomes</taxon>
    </lineage>
</organism>
<dbReference type="AlphaFoldDB" id="A0A6J6GIX4"/>
<dbReference type="InterPro" id="IPR016181">
    <property type="entry name" value="Acyl_CoA_acyltransferase"/>
</dbReference>
<evidence type="ECO:0000313" key="2">
    <source>
        <dbReference type="EMBL" id="CAB4601226.1"/>
    </source>
</evidence>
<dbReference type="Pfam" id="PF00583">
    <property type="entry name" value="Acetyltransf_1"/>
    <property type="match status" value="1"/>
</dbReference>
<dbReference type="InterPro" id="IPR050276">
    <property type="entry name" value="MshD_Acetyltransferase"/>
</dbReference>
<dbReference type="Gene3D" id="3.40.630.30">
    <property type="match status" value="1"/>
</dbReference>
<dbReference type="EMBL" id="CAEZUS010000005">
    <property type="protein sequence ID" value="CAB4601226.1"/>
    <property type="molecule type" value="Genomic_DNA"/>
</dbReference>
<dbReference type="CDD" id="cd04301">
    <property type="entry name" value="NAT_SF"/>
    <property type="match status" value="1"/>
</dbReference>
<accession>A0A6J6GIX4</accession>
<feature type="domain" description="N-acetyltransferase" evidence="1">
    <location>
        <begin position="22"/>
        <end position="156"/>
    </location>
</feature>
<reference evidence="2" key="1">
    <citation type="submission" date="2020-05" db="EMBL/GenBank/DDBJ databases">
        <authorList>
            <person name="Chiriac C."/>
            <person name="Salcher M."/>
            <person name="Ghai R."/>
            <person name="Kavagutti S V."/>
        </authorList>
    </citation>
    <scope>NUCLEOTIDE SEQUENCE</scope>
</reference>
<sequence>MRTILKLHRSNVSDLAKPHTSAEISTFKTADSEEWLALNNQIFVEHPDQGDWVMQDLTNRMAESWFDSDGFFLARENERIIGFCWTKIHHDRVNEGPIGEIYVLGVDPSVHSSGLGKALTLTALNYFQNKGIKDSMLYVDADNHKALILYKKLGFN</sequence>
<dbReference type="SUPFAM" id="SSF55729">
    <property type="entry name" value="Acyl-CoA N-acyltransferases (Nat)"/>
    <property type="match status" value="1"/>
</dbReference>
<dbReference type="GO" id="GO:0035447">
    <property type="term" value="F:mycothiol synthase activity"/>
    <property type="evidence" value="ECO:0007669"/>
    <property type="project" value="TreeGrafter"/>
</dbReference>
<protein>
    <submittedName>
        <fullName evidence="2">Unannotated protein</fullName>
    </submittedName>
</protein>
<dbReference type="GO" id="GO:0008999">
    <property type="term" value="F:protein-N-terminal-alanine acetyltransferase activity"/>
    <property type="evidence" value="ECO:0007669"/>
    <property type="project" value="TreeGrafter"/>
</dbReference>
<gene>
    <name evidence="2" type="ORF">UFOPK1852_00072</name>
</gene>
<dbReference type="InterPro" id="IPR000182">
    <property type="entry name" value="GNAT_dom"/>
</dbReference>
<dbReference type="PANTHER" id="PTHR43617">
    <property type="entry name" value="L-AMINO ACID N-ACETYLTRANSFERASE"/>
    <property type="match status" value="1"/>
</dbReference>
<name>A0A6J6GIX4_9ZZZZ</name>
<dbReference type="PANTHER" id="PTHR43617:SF31">
    <property type="entry name" value="MYCOTHIOL ACETYLTRANSFERASE"/>
    <property type="match status" value="1"/>
</dbReference>
<dbReference type="GO" id="GO:0010125">
    <property type="term" value="P:mycothiol biosynthetic process"/>
    <property type="evidence" value="ECO:0007669"/>
    <property type="project" value="TreeGrafter"/>
</dbReference>